<evidence type="ECO:0000313" key="3">
    <source>
        <dbReference type="Proteomes" id="UP000030686"/>
    </source>
</evidence>
<protein>
    <submittedName>
        <fullName evidence="2">Genomic scaffold, ProqFM164S01</fullName>
    </submittedName>
</protein>
<reference evidence="2" key="1">
    <citation type="journal article" date="2014" name="Nat. Commun.">
        <title>Multiple recent horizontal transfers of a large genomic region in cheese making fungi.</title>
        <authorList>
            <person name="Cheeseman K."/>
            <person name="Ropars J."/>
            <person name="Renault P."/>
            <person name="Dupont J."/>
            <person name="Gouzy J."/>
            <person name="Branca A."/>
            <person name="Abraham A.L."/>
            <person name="Ceppi M."/>
            <person name="Conseiller E."/>
            <person name="Debuchy R."/>
            <person name="Malagnac F."/>
            <person name="Goarin A."/>
            <person name="Silar P."/>
            <person name="Lacoste S."/>
            <person name="Sallet E."/>
            <person name="Bensimon A."/>
            <person name="Giraud T."/>
            <person name="Brygoo Y."/>
        </authorList>
    </citation>
    <scope>NUCLEOTIDE SEQUENCE [LARGE SCALE GENOMIC DNA]</scope>
    <source>
        <strain evidence="2">FM164</strain>
    </source>
</reference>
<keyword evidence="3" id="KW-1185">Reference proteome</keyword>
<dbReference type="OMA" id="RIFEHHH"/>
<gene>
    <name evidence="2" type="ORF">PROQFM164_S01g001481</name>
</gene>
<proteinExistence type="predicted"/>
<evidence type="ECO:0000313" key="2">
    <source>
        <dbReference type="EMBL" id="CDM27670.1"/>
    </source>
</evidence>
<dbReference type="Proteomes" id="UP000030686">
    <property type="component" value="Unassembled WGS sequence"/>
</dbReference>
<feature type="compositionally biased region" description="Basic and acidic residues" evidence="1">
    <location>
        <begin position="1"/>
        <end position="20"/>
    </location>
</feature>
<dbReference type="AlphaFoldDB" id="W6PUV4"/>
<feature type="compositionally biased region" description="Basic and acidic residues" evidence="1">
    <location>
        <begin position="28"/>
        <end position="52"/>
    </location>
</feature>
<organism evidence="2 3">
    <name type="scientific">Penicillium roqueforti (strain FM164)</name>
    <dbReference type="NCBI Taxonomy" id="1365484"/>
    <lineage>
        <taxon>Eukaryota</taxon>
        <taxon>Fungi</taxon>
        <taxon>Dikarya</taxon>
        <taxon>Ascomycota</taxon>
        <taxon>Pezizomycotina</taxon>
        <taxon>Eurotiomycetes</taxon>
        <taxon>Eurotiomycetidae</taxon>
        <taxon>Eurotiales</taxon>
        <taxon>Aspergillaceae</taxon>
        <taxon>Penicillium</taxon>
    </lineage>
</organism>
<name>W6PUV4_PENRF</name>
<accession>W6PUV4</accession>
<evidence type="ECO:0000256" key="1">
    <source>
        <dbReference type="SAM" id="MobiDB-lite"/>
    </source>
</evidence>
<feature type="region of interest" description="Disordered" evidence="1">
    <location>
        <begin position="1"/>
        <end position="52"/>
    </location>
</feature>
<sequence>MPEDSQHPVKDKEPLIERIFEHHHHKHNQEEDAHSDKQNGPSNKKDKPKFYDDYLKKDEKALKDYYEKDKELEAEGQTYGGLM</sequence>
<dbReference type="EMBL" id="HG792015">
    <property type="protein sequence ID" value="CDM27670.1"/>
    <property type="molecule type" value="Genomic_DNA"/>
</dbReference>
<dbReference type="OrthoDB" id="4526540at2759"/>